<dbReference type="Proteomes" id="UP001530377">
    <property type="component" value="Unassembled WGS sequence"/>
</dbReference>
<evidence type="ECO:0000256" key="7">
    <source>
        <dbReference type="SAM" id="MobiDB-lite"/>
    </source>
</evidence>
<dbReference type="PROSITE" id="PS50053">
    <property type="entry name" value="UBIQUITIN_2"/>
    <property type="match status" value="1"/>
</dbReference>
<evidence type="ECO:0000256" key="1">
    <source>
        <dbReference type="ARBA" id="ARBA00004123"/>
    </source>
</evidence>
<comment type="caution">
    <text evidence="10">The sequence shown here is derived from an EMBL/GenBank/DDBJ whole genome shotgun (WGS) entry which is preliminary data.</text>
</comment>
<keyword evidence="3" id="KW-0747">Spliceosome</keyword>
<evidence type="ECO:0000256" key="6">
    <source>
        <dbReference type="ARBA" id="ARBA00023242"/>
    </source>
</evidence>
<keyword evidence="4" id="KW-0677">Repeat</keyword>
<dbReference type="GO" id="GO:0006397">
    <property type="term" value="P:mRNA processing"/>
    <property type="evidence" value="ECO:0007669"/>
    <property type="project" value="UniProtKB-KW"/>
</dbReference>
<dbReference type="InterPro" id="IPR035563">
    <property type="entry name" value="SF3As1_ubi"/>
</dbReference>
<reference evidence="10 11" key="1">
    <citation type="submission" date="2024-10" db="EMBL/GenBank/DDBJ databases">
        <title>Updated reference genomes for cyclostephanoid diatoms.</title>
        <authorList>
            <person name="Roberts W.R."/>
            <person name="Alverson A.J."/>
        </authorList>
    </citation>
    <scope>NUCLEOTIDE SEQUENCE [LARGE SCALE GENOMIC DNA]</scope>
    <source>
        <strain evidence="10 11">AJA228-03</strain>
    </source>
</reference>
<dbReference type="InterPro" id="IPR029071">
    <property type="entry name" value="Ubiquitin-like_domsf"/>
</dbReference>
<dbReference type="GO" id="GO:0008380">
    <property type="term" value="P:RNA splicing"/>
    <property type="evidence" value="ECO:0007669"/>
    <property type="project" value="UniProtKB-KW"/>
</dbReference>
<dbReference type="Pfam" id="PF12230">
    <property type="entry name" value="PRP21_like_P"/>
    <property type="match status" value="1"/>
</dbReference>
<dbReference type="SUPFAM" id="SSF54236">
    <property type="entry name" value="Ubiquitin-like"/>
    <property type="match status" value="1"/>
</dbReference>
<dbReference type="InterPro" id="IPR035967">
    <property type="entry name" value="SWAP/Surp_sf"/>
</dbReference>
<dbReference type="SUPFAM" id="SSF109905">
    <property type="entry name" value="Surp module (SWAP domain)"/>
    <property type="match status" value="2"/>
</dbReference>
<evidence type="ECO:0000259" key="8">
    <source>
        <dbReference type="PROSITE" id="PS50053"/>
    </source>
</evidence>
<keyword evidence="5" id="KW-0508">mRNA splicing</keyword>
<dbReference type="InterPro" id="IPR000626">
    <property type="entry name" value="Ubiquitin-like_dom"/>
</dbReference>
<keyword evidence="2" id="KW-0507">mRNA processing</keyword>
<dbReference type="AlphaFoldDB" id="A0ABD3SCV4"/>
<name>A0ABD3SCV4_9STRA</name>
<feature type="domain" description="Ubiquitin-like" evidence="8">
    <location>
        <begin position="708"/>
        <end position="796"/>
    </location>
</feature>
<sequence length="798" mass="87662">MVISGIIRPPPDIRAVADRTALFVSKNGRAFELKILNSEKGRTPKFAFLHDTSPFHAYYEDRIRFYEEGGTDEEERRKEEEEKERKRIAKEEEDRRIAREAEEAEAANARREAARKKASAVDPVARALLASRARIEDARRPPPATSSSAFGNDEGGVDGAAADDATREDEAASFVARGPNPPPAPRHVSLVAPADLNPLSTEVIKLTAQYVALSESKDVGGGGRGGRGYNFLTDLTLREWTNPEFAFLQPRHAHFAYFTALVDGYRSFLPGGEDYERAKDRARLEAKRERLAHTIADDDADGVTTATDNNSTRRDATHEFLEAAAYRAEYERVMAERRREAAEGGEGGGGDGILLGGSGTVDWHDFVVVETIEFAADEVVEALPPPTSLRLAVLKKELQSTVDQRVEERDQDEAEDGGKETEESSSDDDDDVDMAEDNDDDDEDEEDGGEKLKVVSNYQPKVVSTKEITGDASRTHIIDPISGKSIAIADMPEHMRIQLLDPKWAEERRRFLEKQRETNFVAGMDIASNISRFAQARGDIFGSSEADIRDRMVDSERRLIEANRLIREQAMQPQSQPQGPATLGSPHVGAPPPPPPPPPSMGMPPVHHPPVFFSPPHPPPTLQQQVIMTQPAIPSKEPAAKRPKIDESQNDPILATITAPPPPLVIPISQGEVDSGMDLLQPPPPPSDENELLSESDFISTLSDPDDVPICVRVPHDPSNSQWNFNGQTIDIPAKATTTVKDLKAALKEQLGGMPMNKMQLKHPSSGFMNKDGLSLAFFNVGPMTTIDLVPKTRGGRK</sequence>
<dbReference type="InterPro" id="IPR022030">
    <property type="entry name" value="SF3A1_dom"/>
</dbReference>
<dbReference type="GO" id="GO:0005681">
    <property type="term" value="C:spliceosomal complex"/>
    <property type="evidence" value="ECO:0007669"/>
    <property type="project" value="UniProtKB-KW"/>
</dbReference>
<feature type="region of interest" description="Disordered" evidence="7">
    <location>
        <begin position="70"/>
        <end position="96"/>
    </location>
</feature>
<keyword evidence="11" id="KW-1185">Reference proteome</keyword>
<dbReference type="PANTHER" id="PTHR15316">
    <property type="entry name" value="SPLICEOSOME ASSOCIATED PROTEIN 114/SWAP SPLICING FACTOR-RELATED"/>
    <property type="match status" value="1"/>
</dbReference>
<dbReference type="PROSITE" id="PS50128">
    <property type="entry name" value="SURP"/>
    <property type="match status" value="2"/>
</dbReference>
<dbReference type="Gene3D" id="1.10.10.790">
    <property type="entry name" value="Surp module"/>
    <property type="match status" value="2"/>
</dbReference>
<dbReference type="EMBL" id="JALLPB020000068">
    <property type="protein sequence ID" value="KAL3822364.1"/>
    <property type="molecule type" value="Genomic_DNA"/>
</dbReference>
<organism evidence="10 11">
    <name type="scientific">Cyclostephanos tholiformis</name>
    <dbReference type="NCBI Taxonomy" id="382380"/>
    <lineage>
        <taxon>Eukaryota</taxon>
        <taxon>Sar</taxon>
        <taxon>Stramenopiles</taxon>
        <taxon>Ochrophyta</taxon>
        <taxon>Bacillariophyta</taxon>
        <taxon>Coscinodiscophyceae</taxon>
        <taxon>Thalassiosirophycidae</taxon>
        <taxon>Stephanodiscales</taxon>
        <taxon>Stephanodiscaceae</taxon>
        <taxon>Cyclostephanos</taxon>
    </lineage>
</organism>
<keyword evidence="6" id="KW-0539">Nucleus</keyword>
<proteinExistence type="predicted"/>
<accession>A0ABD3SCV4</accession>
<feature type="compositionally biased region" description="Basic and acidic residues" evidence="7">
    <location>
        <begin position="74"/>
        <end position="96"/>
    </location>
</feature>
<feature type="domain" description="SURP motif" evidence="9">
    <location>
        <begin position="203"/>
        <end position="258"/>
    </location>
</feature>
<dbReference type="Gene3D" id="3.10.20.90">
    <property type="entry name" value="Phosphatidylinositol 3-kinase Catalytic Subunit, Chain A, domain 1"/>
    <property type="match status" value="1"/>
</dbReference>
<dbReference type="CDD" id="cd01800">
    <property type="entry name" value="Ubl_SF3a120"/>
    <property type="match status" value="1"/>
</dbReference>
<dbReference type="PANTHER" id="PTHR15316:SF1">
    <property type="entry name" value="SPLICING FACTOR 3A SUBUNIT 1"/>
    <property type="match status" value="1"/>
</dbReference>
<dbReference type="SMART" id="SM00648">
    <property type="entry name" value="SWAP"/>
    <property type="match status" value="2"/>
</dbReference>
<feature type="compositionally biased region" description="Acidic residues" evidence="7">
    <location>
        <begin position="423"/>
        <end position="448"/>
    </location>
</feature>
<feature type="region of interest" description="Disordered" evidence="7">
    <location>
        <begin position="569"/>
        <end position="623"/>
    </location>
</feature>
<comment type="subcellular location">
    <subcellularLocation>
        <location evidence="1">Nucleus</location>
    </subcellularLocation>
</comment>
<evidence type="ECO:0008006" key="12">
    <source>
        <dbReference type="Google" id="ProtNLM"/>
    </source>
</evidence>
<gene>
    <name evidence="10" type="ORF">ACHAXA_001741</name>
</gene>
<feature type="region of interest" description="Disordered" evidence="7">
    <location>
        <begin position="132"/>
        <end position="187"/>
    </location>
</feature>
<feature type="region of interest" description="Disordered" evidence="7">
    <location>
        <begin position="401"/>
        <end position="456"/>
    </location>
</feature>
<feature type="compositionally biased region" description="Pro residues" evidence="7">
    <location>
        <begin position="589"/>
        <end position="621"/>
    </location>
</feature>
<dbReference type="InterPro" id="IPR045146">
    <property type="entry name" value="SF3A1"/>
</dbReference>
<dbReference type="FunFam" id="1.10.10.790:FF:000002">
    <property type="entry name" value="Splicing factor 3A subunit 1"/>
    <property type="match status" value="1"/>
</dbReference>
<dbReference type="Pfam" id="PF01805">
    <property type="entry name" value="Surp"/>
    <property type="match status" value="2"/>
</dbReference>
<evidence type="ECO:0000256" key="4">
    <source>
        <dbReference type="ARBA" id="ARBA00022737"/>
    </source>
</evidence>
<evidence type="ECO:0000313" key="10">
    <source>
        <dbReference type="EMBL" id="KAL3822364.1"/>
    </source>
</evidence>
<evidence type="ECO:0000259" key="9">
    <source>
        <dbReference type="PROSITE" id="PS50128"/>
    </source>
</evidence>
<evidence type="ECO:0000256" key="5">
    <source>
        <dbReference type="ARBA" id="ARBA00023187"/>
    </source>
</evidence>
<evidence type="ECO:0000313" key="11">
    <source>
        <dbReference type="Proteomes" id="UP001530377"/>
    </source>
</evidence>
<protein>
    <recommendedName>
        <fullName evidence="12">Splicing factor 3A subunit 1</fullName>
    </recommendedName>
</protein>
<evidence type="ECO:0000256" key="2">
    <source>
        <dbReference type="ARBA" id="ARBA00022664"/>
    </source>
</evidence>
<dbReference type="InterPro" id="IPR000061">
    <property type="entry name" value="Surp"/>
</dbReference>
<evidence type="ECO:0000256" key="3">
    <source>
        <dbReference type="ARBA" id="ARBA00022728"/>
    </source>
</evidence>
<feature type="domain" description="SURP motif" evidence="9">
    <location>
        <begin position="16"/>
        <end position="59"/>
    </location>
</feature>